<dbReference type="EMBL" id="JACBYE010000026">
    <property type="protein sequence ID" value="NYS94140.1"/>
    <property type="molecule type" value="Genomic_DNA"/>
</dbReference>
<feature type="transmembrane region" description="Helical" evidence="1">
    <location>
        <begin position="269"/>
        <end position="290"/>
    </location>
</feature>
<evidence type="ECO:0000313" key="2">
    <source>
        <dbReference type="EMBL" id="NYS94140.1"/>
    </source>
</evidence>
<dbReference type="AlphaFoldDB" id="A0A853EUL0"/>
<gene>
    <name evidence="2" type="ORF">HZZ10_11500</name>
</gene>
<organism evidence="2 3">
    <name type="scientific">Sanguibacter inulinus</name>
    <dbReference type="NCBI Taxonomy" id="60922"/>
    <lineage>
        <taxon>Bacteria</taxon>
        <taxon>Bacillati</taxon>
        <taxon>Actinomycetota</taxon>
        <taxon>Actinomycetes</taxon>
        <taxon>Micrococcales</taxon>
        <taxon>Sanguibacteraceae</taxon>
        <taxon>Sanguibacter</taxon>
    </lineage>
</organism>
<dbReference type="Proteomes" id="UP000561011">
    <property type="component" value="Unassembled WGS sequence"/>
</dbReference>
<evidence type="ECO:0000313" key="3">
    <source>
        <dbReference type="Proteomes" id="UP000561011"/>
    </source>
</evidence>
<dbReference type="RefSeq" id="WP_179913605.1">
    <property type="nucleotide sequence ID" value="NZ_JACBYE010000026.1"/>
</dbReference>
<protein>
    <recommendedName>
        <fullName evidence="4">Integral membrane protein</fullName>
    </recommendedName>
</protein>
<evidence type="ECO:0008006" key="4">
    <source>
        <dbReference type="Google" id="ProtNLM"/>
    </source>
</evidence>
<reference evidence="2 3" key="1">
    <citation type="submission" date="2020-07" db="EMBL/GenBank/DDBJ databases">
        <title>MOT database genomes.</title>
        <authorList>
            <person name="Joseph S."/>
            <person name="Aduse-Opoku J."/>
            <person name="Hashim A."/>
            <person name="Wade W."/>
            <person name="Curtis M."/>
        </authorList>
    </citation>
    <scope>NUCLEOTIDE SEQUENCE [LARGE SCALE GENOMIC DNA]</scope>
    <source>
        <strain evidence="2 3">DSM 100099</strain>
    </source>
</reference>
<proteinExistence type="predicted"/>
<keyword evidence="3" id="KW-1185">Reference proteome</keyword>
<keyword evidence="1" id="KW-1133">Transmembrane helix</keyword>
<keyword evidence="1" id="KW-0812">Transmembrane</keyword>
<comment type="caution">
    <text evidence="2">The sequence shown here is derived from an EMBL/GenBank/DDBJ whole genome shotgun (WGS) entry which is preliminary data.</text>
</comment>
<sequence length="299" mass="30548">MTRSRRNPARSGAAGVLVLVVAVLLPLTLAARWADDTVADTDGYVAVADEVVADPAVQAALADQLTTQVVGQVPATGVGTVDTGVRGIVEGAVQQAVASDTFASVWSQANRTAHSTVLALLQGETSRVTLDDSGQVVLELGAVADAVTARIVESGLVSADAIPTFDTSVPLFQSSALDDARTGYEALTLVATWAPWVALAVLVLALALAYSRGLVLIWVGVLSAVGTGLLMAVLGLLSERATLAVTSPSVSPALVGSITDVFTESAQHALRTGLVVSGALVIVGIVVLLVEKTVRSHRV</sequence>
<feature type="transmembrane region" description="Helical" evidence="1">
    <location>
        <begin position="215"/>
        <end position="237"/>
    </location>
</feature>
<feature type="transmembrane region" description="Helical" evidence="1">
    <location>
        <begin position="186"/>
        <end position="208"/>
    </location>
</feature>
<name>A0A853EUL0_9MICO</name>
<evidence type="ECO:0000256" key="1">
    <source>
        <dbReference type="SAM" id="Phobius"/>
    </source>
</evidence>
<keyword evidence="1" id="KW-0472">Membrane</keyword>
<accession>A0A853EUL0</accession>